<sequence>MPLSMLQQTPDVDSPLLSRHSGHPGTGTGGRANQLERIGALVGAPARTSQPKGSTSLNLNIPVNPLAPESVRKGCGSRAKKPPPPYSASELVDPPAATSTKAQGKKAKATKTAVIPPLSMEASDIQSSFHQHEAGASFSQHIVPPGTEPDLQALNNPYVATAREKVATMCLPAITTRSTKKDFVPPIPSRSTSAMMEVVKKIQNQTRLEVGWGASKGYLTAHPGFSKKVLPSQPQVTTALPSDFKFQYSHDEDNNIALAVEDSASSDDDIQLAAIEPKPDDVLLHHQKKNGCPLEESETKASMVKAPRSKELSEPKPTQLGWYLPHWKAFLEDAKGDCYTQHTIENAFPTLADDLPISNDLKAVCGPITSLTWRNWYLYEDWSTWHSDLKKTAVAIAPTIYNLIPSPEVAMQDRVT</sequence>
<name>A0AAD4EBM8_9AGAM</name>
<feature type="region of interest" description="Disordered" evidence="1">
    <location>
        <begin position="1"/>
        <end position="110"/>
    </location>
</feature>
<feature type="region of interest" description="Disordered" evidence="1">
    <location>
        <begin position="290"/>
        <end position="315"/>
    </location>
</feature>
<reference evidence="2" key="1">
    <citation type="journal article" date="2020" name="New Phytol.">
        <title>Comparative genomics reveals dynamic genome evolution in host specialist ectomycorrhizal fungi.</title>
        <authorList>
            <person name="Lofgren L.A."/>
            <person name="Nguyen N.H."/>
            <person name="Vilgalys R."/>
            <person name="Ruytinx J."/>
            <person name="Liao H.L."/>
            <person name="Branco S."/>
            <person name="Kuo A."/>
            <person name="LaButti K."/>
            <person name="Lipzen A."/>
            <person name="Andreopoulos W."/>
            <person name="Pangilinan J."/>
            <person name="Riley R."/>
            <person name="Hundley H."/>
            <person name="Na H."/>
            <person name="Barry K."/>
            <person name="Grigoriev I.V."/>
            <person name="Stajich J.E."/>
            <person name="Kennedy P.G."/>
        </authorList>
    </citation>
    <scope>NUCLEOTIDE SEQUENCE</scope>
    <source>
        <strain evidence="2">FC203</strain>
    </source>
</reference>
<gene>
    <name evidence="2" type="ORF">F5891DRAFT_978212</name>
</gene>
<feature type="compositionally biased region" description="Polar residues" evidence="1">
    <location>
        <begin position="1"/>
        <end position="11"/>
    </location>
</feature>
<dbReference type="RefSeq" id="XP_041228761.1">
    <property type="nucleotide sequence ID" value="XM_041376766.1"/>
</dbReference>
<evidence type="ECO:0000313" key="3">
    <source>
        <dbReference type="Proteomes" id="UP001195769"/>
    </source>
</evidence>
<organism evidence="2 3">
    <name type="scientific">Suillus fuscotomentosus</name>
    <dbReference type="NCBI Taxonomy" id="1912939"/>
    <lineage>
        <taxon>Eukaryota</taxon>
        <taxon>Fungi</taxon>
        <taxon>Dikarya</taxon>
        <taxon>Basidiomycota</taxon>
        <taxon>Agaricomycotina</taxon>
        <taxon>Agaricomycetes</taxon>
        <taxon>Agaricomycetidae</taxon>
        <taxon>Boletales</taxon>
        <taxon>Suillineae</taxon>
        <taxon>Suillaceae</taxon>
        <taxon>Suillus</taxon>
    </lineage>
</organism>
<protein>
    <submittedName>
        <fullName evidence="2">Uncharacterized protein</fullName>
    </submittedName>
</protein>
<proteinExistence type="predicted"/>
<feature type="compositionally biased region" description="Polar residues" evidence="1">
    <location>
        <begin position="47"/>
        <end position="61"/>
    </location>
</feature>
<evidence type="ECO:0000313" key="2">
    <source>
        <dbReference type="EMBL" id="KAG1903186.1"/>
    </source>
</evidence>
<dbReference type="EMBL" id="JABBWK010000014">
    <property type="protein sequence ID" value="KAG1903186.1"/>
    <property type="molecule type" value="Genomic_DNA"/>
</dbReference>
<dbReference type="Proteomes" id="UP001195769">
    <property type="component" value="Unassembled WGS sequence"/>
</dbReference>
<comment type="caution">
    <text evidence="2">The sequence shown here is derived from an EMBL/GenBank/DDBJ whole genome shotgun (WGS) entry which is preliminary data.</text>
</comment>
<evidence type="ECO:0000256" key="1">
    <source>
        <dbReference type="SAM" id="MobiDB-lite"/>
    </source>
</evidence>
<dbReference type="AlphaFoldDB" id="A0AAD4EBM8"/>
<keyword evidence="3" id="KW-1185">Reference proteome</keyword>
<dbReference type="GeneID" id="64671064"/>
<accession>A0AAD4EBM8</accession>